<evidence type="ECO:0000313" key="10">
    <source>
        <dbReference type="Proteomes" id="UP000018895"/>
    </source>
</evidence>
<dbReference type="EMBL" id="BAUU01000004">
    <property type="protein sequence ID" value="GAE29331.1"/>
    <property type="molecule type" value="Genomic_DNA"/>
</dbReference>
<keyword evidence="5 7" id="KW-1133">Transmembrane helix</keyword>
<comment type="subcellular location">
    <subcellularLocation>
        <location evidence="1">Cell membrane</location>
        <topology evidence="1">Multi-pass membrane protein</topology>
    </subcellularLocation>
</comment>
<evidence type="ECO:0000256" key="3">
    <source>
        <dbReference type="ARBA" id="ARBA00022475"/>
    </source>
</evidence>
<keyword evidence="4 7" id="KW-0812">Transmembrane</keyword>
<dbReference type="STRING" id="1236971.JCM9152_682"/>
<feature type="transmembrane region" description="Helical" evidence="7">
    <location>
        <begin position="39"/>
        <end position="55"/>
    </location>
</feature>
<evidence type="ECO:0000256" key="6">
    <source>
        <dbReference type="ARBA" id="ARBA00023136"/>
    </source>
</evidence>
<dbReference type="PANTHER" id="PTHR30489">
    <property type="entry name" value="LIPOPROTEIN-RELEASING SYSTEM TRANSMEMBRANE PROTEIN LOLE"/>
    <property type="match status" value="1"/>
</dbReference>
<dbReference type="GO" id="GO:0098797">
    <property type="term" value="C:plasma membrane protein complex"/>
    <property type="evidence" value="ECO:0007669"/>
    <property type="project" value="TreeGrafter"/>
</dbReference>
<dbReference type="InterPro" id="IPR051447">
    <property type="entry name" value="Lipoprotein-release_system"/>
</dbReference>
<feature type="transmembrane region" description="Helical" evidence="7">
    <location>
        <begin position="12"/>
        <end position="32"/>
    </location>
</feature>
<accession>W4QB99</accession>
<feature type="domain" description="ABC3 transporter permease C-terminal" evidence="8">
    <location>
        <begin position="291"/>
        <end position="407"/>
    </location>
</feature>
<reference evidence="9" key="1">
    <citation type="journal article" date="2014" name="Genome Announc.">
        <title>Draft Genome Sequences of Three Alkaliphilic Bacillus Strains, Bacillus wakoensis JCM 9140T, Bacillus akibai JCM 9157T, and Bacillus hemicellulosilyticus JCM 9152T.</title>
        <authorList>
            <person name="Yuki M."/>
            <person name="Oshima K."/>
            <person name="Suda W."/>
            <person name="Oshida Y."/>
            <person name="Kitamura K."/>
            <person name="Iida T."/>
            <person name="Hattori M."/>
            <person name="Ohkuma M."/>
        </authorList>
    </citation>
    <scope>NUCLEOTIDE SEQUENCE [LARGE SCALE GENOMIC DNA]</scope>
    <source>
        <strain evidence="9">JCM 9152</strain>
    </source>
</reference>
<name>W4QB99_9BACI</name>
<evidence type="ECO:0000313" key="9">
    <source>
        <dbReference type="EMBL" id="GAE29331.1"/>
    </source>
</evidence>
<feature type="transmembrane region" description="Helical" evidence="7">
    <location>
        <begin position="340"/>
        <end position="360"/>
    </location>
</feature>
<evidence type="ECO:0000256" key="4">
    <source>
        <dbReference type="ARBA" id="ARBA00022692"/>
    </source>
</evidence>
<evidence type="ECO:0000259" key="8">
    <source>
        <dbReference type="Pfam" id="PF02687"/>
    </source>
</evidence>
<dbReference type="Pfam" id="PF02687">
    <property type="entry name" value="FtsX"/>
    <property type="match status" value="1"/>
</dbReference>
<sequence length="415" mass="45387">MLLVFVFVDHPISYIAILAGVILLFPFVLTVISHLFRPVLTYVFGYGGTLAVQNLQNQIGRNANTSAILAVGIAVILLLGAAVDSAPDGYEREIRSTYGGDVRISSESPWSPENTSELEAYEEVKEVHELVEATPITWKTVHGEYRQFSVLSVSSGNVPLYDHPDQTLNNKLLEQPSVLLGNRAFDEWGGKIGESIVMNTPDGKQELEVIGNVTTSHYSGYVAFMEHGHMNEAFGWEGSFDLLLSLEEESYSFPTKVWDDFRHHLSGVETVEDEIRSTTSAISEMYSLIYVLMIMMVGLASIGTANTILMNTVERTSEISTMRGIGFTVSQVKRMILAEGLLIGIAGVVGGVITGVLLIFTASRSELMEGFLFFQIPVSYVLIAVITGLVFSQLASWSAASHASNIKLQSSLKEG</sequence>
<dbReference type="Proteomes" id="UP000018895">
    <property type="component" value="Unassembled WGS sequence"/>
</dbReference>
<evidence type="ECO:0000256" key="2">
    <source>
        <dbReference type="ARBA" id="ARBA00005236"/>
    </source>
</evidence>
<evidence type="ECO:0000256" key="1">
    <source>
        <dbReference type="ARBA" id="ARBA00004651"/>
    </source>
</evidence>
<feature type="transmembrane region" description="Helical" evidence="7">
    <location>
        <begin position="286"/>
        <end position="309"/>
    </location>
</feature>
<proteinExistence type="inferred from homology"/>
<evidence type="ECO:0000256" key="5">
    <source>
        <dbReference type="ARBA" id="ARBA00022989"/>
    </source>
</evidence>
<dbReference type="InterPro" id="IPR003838">
    <property type="entry name" value="ABC3_permease_C"/>
</dbReference>
<keyword evidence="10" id="KW-1185">Reference proteome</keyword>
<keyword evidence="3" id="KW-1003">Cell membrane</keyword>
<dbReference type="PANTHER" id="PTHR30489:SF0">
    <property type="entry name" value="LIPOPROTEIN-RELEASING SYSTEM TRANSMEMBRANE PROTEIN LOLE"/>
    <property type="match status" value="1"/>
</dbReference>
<dbReference type="GO" id="GO:0044874">
    <property type="term" value="P:lipoprotein localization to outer membrane"/>
    <property type="evidence" value="ECO:0007669"/>
    <property type="project" value="TreeGrafter"/>
</dbReference>
<dbReference type="AlphaFoldDB" id="W4QB99"/>
<keyword evidence="6 7" id="KW-0472">Membrane</keyword>
<evidence type="ECO:0000256" key="7">
    <source>
        <dbReference type="SAM" id="Phobius"/>
    </source>
</evidence>
<comment type="similarity">
    <text evidence="2">Belongs to the ABC-4 integral membrane protein family. LolC/E subfamily.</text>
</comment>
<protein>
    <recommendedName>
        <fullName evidence="8">ABC3 transporter permease C-terminal domain-containing protein</fullName>
    </recommendedName>
</protein>
<feature type="transmembrane region" description="Helical" evidence="7">
    <location>
        <begin position="67"/>
        <end position="86"/>
    </location>
</feature>
<gene>
    <name evidence="9" type="ORF">JCM9152_682</name>
</gene>
<comment type="caution">
    <text evidence="9">The sequence shown here is derived from an EMBL/GenBank/DDBJ whole genome shotgun (WGS) entry which is preliminary data.</text>
</comment>
<feature type="transmembrane region" description="Helical" evidence="7">
    <location>
        <begin position="372"/>
        <end position="391"/>
    </location>
</feature>
<organism evidence="9 10">
    <name type="scientific">Halalkalibacter hemicellulosilyticusJCM 9152</name>
    <dbReference type="NCBI Taxonomy" id="1236971"/>
    <lineage>
        <taxon>Bacteria</taxon>
        <taxon>Bacillati</taxon>
        <taxon>Bacillota</taxon>
        <taxon>Bacilli</taxon>
        <taxon>Bacillales</taxon>
        <taxon>Bacillaceae</taxon>
        <taxon>Halalkalibacter</taxon>
    </lineage>
</organism>